<sequence>MKRILILLFLLPSCLFSFDSNNFKIYTKIGYSTTPSSDFFDNGRFSLYSLRAKYSDNIANDLRIVTQCEFTQFEGDTLFPYVKYTDFRFHLLDAVFLYNAKILDMSFGRFIPSFSYSLPRSVVNNPMMHYPVFNNYFLNNRINGMEVGFDVPFGNNSFRINAIVGENQSKFKLFSSALNVNEIFKISAYGGNKDTIWNISSDGYNVFGGFTFINLYFLNFLFEIQYNSLANGSFISYNLSVNINISGFNTSVIYDQYDTKKLIGFSMSYWIIEKRFDISSKYELDLNSKDSKYYIVLEGII</sequence>
<organism evidence="2 3">
    <name type="scientific">candidate division TA06 bacterium</name>
    <dbReference type="NCBI Taxonomy" id="2250710"/>
    <lineage>
        <taxon>Bacteria</taxon>
        <taxon>Bacteria division TA06</taxon>
    </lineage>
</organism>
<gene>
    <name evidence="2" type="ORF">DRP43_02060</name>
</gene>
<accession>A0A660SPA3</accession>
<feature type="chain" id="PRO_5024816078" evidence="1">
    <location>
        <begin position="18"/>
        <end position="301"/>
    </location>
</feature>
<evidence type="ECO:0000313" key="3">
    <source>
        <dbReference type="Proteomes" id="UP000271125"/>
    </source>
</evidence>
<feature type="signal peptide" evidence="1">
    <location>
        <begin position="1"/>
        <end position="17"/>
    </location>
</feature>
<dbReference type="Proteomes" id="UP000271125">
    <property type="component" value="Unassembled WGS sequence"/>
</dbReference>
<protein>
    <submittedName>
        <fullName evidence="2">Uncharacterized protein</fullName>
    </submittedName>
</protein>
<name>A0A660SPA3_UNCT6</name>
<reference evidence="2 3" key="1">
    <citation type="submission" date="2018-06" db="EMBL/GenBank/DDBJ databases">
        <title>Extensive metabolic versatility and redundancy in microbially diverse, dynamic hydrothermal sediments.</title>
        <authorList>
            <person name="Dombrowski N."/>
            <person name="Teske A."/>
            <person name="Baker B.J."/>
        </authorList>
    </citation>
    <scope>NUCLEOTIDE SEQUENCE [LARGE SCALE GENOMIC DNA]</scope>
    <source>
        <strain evidence="2">B10_G13</strain>
    </source>
</reference>
<keyword evidence="1" id="KW-0732">Signal</keyword>
<evidence type="ECO:0000256" key="1">
    <source>
        <dbReference type="SAM" id="SignalP"/>
    </source>
</evidence>
<proteinExistence type="predicted"/>
<dbReference type="AlphaFoldDB" id="A0A660SPA3"/>
<evidence type="ECO:0000313" key="2">
    <source>
        <dbReference type="EMBL" id="RKX71891.1"/>
    </source>
</evidence>
<dbReference type="EMBL" id="QNBD01000071">
    <property type="protein sequence ID" value="RKX71891.1"/>
    <property type="molecule type" value="Genomic_DNA"/>
</dbReference>
<comment type="caution">
    <text evidence="2">The sequence shown here is derived from an EMBL/GenBank/DDBJ whole genome shotgun (WGS) entry which is preliminary data.</text>
</comment>